<feature type="transmembrane region" description="Helical" evidence="10">
    <location>
        <begin position="139"/>
        <end position="157"/>
    </location>
</feature>
<dbReference type="Pfam" id="PF02949">
    <property type="entry name" value="7tm_6"/>
    <property type="match status" value="1"/>
</dbReference>
<evidence type="ECO:0000256" key="2">
    <source>
        <dbReference type="ARBA" id="ARBA00022475"/>
    </source>
</evidence>
<reference evidence="11" key="1">
    <citation type="journal article" date="2018" name="Sci. Rep.">
        <title>Identification and expression analysis of putative chemoreception genes from Cyrtorhinus lividipennis (Hemiptera: Miridae) antennal transcriptome.</title>
        <authorList>
            <person name="Wang G.Y."/>
            <person name="Zhu J.L."/>
            <person name="Zhou W.W."/>
            <person name="Liu S."/>
            <person name="Khairul Q.M."/>
            <person name="Ansari N.A."/>
            <person name="Zhu Z.R."/>
        </authorList>
    </citation>
    <scope>NUCLEOTIDE SEQUENCE</scope>
</reference>
<evidence type="ECO:0000256" key="8">
    <source>
        <dbReference type="ARBA" id="ARBA00023170"/>
    </source>
</evidence>
<name>A0A346TI09_9HEMI</name>
<dbReference type="GO" id="GO:0007165">
    <property type="term" value="P:signal transduction"/>
    <property type="evidence" value="ECO:0007669"/>
    <property type="project" value="UniProtKB-KW"/>
</dbReference>
<dbReference type="EMBL" id="MG770189">
    <property type="protein sequence ID" value="AXU25092.1"/>
    <property type="molecule type" value="mRNA"/>
</dbReference>
<feature type="transmembrane region" description="Helical" evidence="10">
    <location>
        <begin position="39"/>
        <end position="58"/>
    </location>
</feature>
<comment type="caution">
    <text evidence="10">Lacks conserved residue(s) required for the propagation of feature annotation.</text>
</comment>
<organism evidence="11">
    <name type="scientific">Cyrtorhinus lividipennis</name>
    <dbReference type="NCBI Taxonomy" id="1032904"/>
    <lineage>
        <taxon>Eukaryota</taxon>
        <taxon>Metazoa</taxon>
        <taxon>Ecdysozoa</taxon>
        <taxon>Arthropoda</taxon>
        <taxon>Hexapoda</taxon>
        <taxon>Insecta</taxon>
        <taxon>Pterygota</taxon>
        <taxon>Neoptera</taxon>
        <taxon>Paraneoptera</taxon>
        <taxon>Hemiptera</taxon>
        <taxon>Heteroptera</taxon>
        <taxon>Panheteroptera</taxon>
        <taxon>Cimicomorpha</taxon>
        <taxon>Miridae</taxon>
        <taxon>Orthotylini</taxon>
        <taxon>Cyrtorhinus</taxon>
    </lineage>
</organism>
<sequence length="410" mass="47105">MEDDPDSQALLKAGYHNLMSVACGLRGPRGPLFKRSIQNYLFTFHGYFGAAVSVYLTVEILTTYATATDLEFTKEMFLLVPLITGTHSNINFFYMEYCRPRFIRMLRMNEEASKDKFYEEGLQEEIKLWAARARKLQPLLYFIVSAPVFPWGMSPILNPSRRDVAFDLWFPYDINDLKYWVLTLCIQTTAGFYATLQNVMFDAVFFCFTFRILALLVHLKKTFKHIFHVIHVNAAGHVFYTDYSGRAAYREEIEDQLTERLTYWISQHQATMRLLNELEALYSIPLLFHFIHAGSVLATGAAVLVKGNLPLGELYFVTVHLLGLIATLFVICRIGDLLKTQTSEILDGLAGKNYFMLSKYQRTILKTLLIGSKEPFVVRVVQTFPLNTETFKSIIATTYSFFTLFQKAKG</sequence>
<evidence type="ECO:0000256" key="5">
    <source>
        <dbReference type="ARBA" id="ARBA00022725"/>
    </source>
</evidence>
<feature type="transmembrane region" description="Helical" evidence="10">
    <location>
        <begin position="282"/>
        <end position="305"/>
    </location>
</feature>
<dbReference type="AlphaFoldDB" id="A0A346TI09"/>
<evidence type="ECO:0000256" key="4">
    <source>
        <dbReference type="ARBA" id="ARBA00022692"/>
    </source>
</evidence>
<accession>A0A346TI09</accession>
<evidence type="ECO:0000256" key="10">
    <source>
        <dbReference type="RuleBase" id="RU351113"/>
    </source>
</evidence>
<keyword evidence="7 10" id="KW-0472">Membrane</keyword>
<comment type="subcellular location">
    <subcellularLocation>
        <location evidence="1 10">Cell membrane</location>
        <topology evidence="1 10">Multi-pass membrane protein</topology>
    </subcellularLocation>
</comment>
<dbReference type="PANTHER" id="PTHR21137:SF35">
    <property type="entry name" value="ODORANT RECEPTOR 19A-RELATED"/>
    <property type="match status" value="1"/>
</dbReference>
<keyword evidence="9 10" id="KW-0807">Transducer</keyword>
<evidence type="ECO:0000256" key="9">
    <source>
        <dbReference type="ARBA" id="ARBA00023224"/>
    </source>
</evidence>
<keyword evidence="6 10" id="KW-1133">Transmembrane helix</keyword>
<keyword evidence="2" id="KW-1003">Cell membrane</keyword>
<keyword evidence="4 10" id="KW-0812">Transmembrane</keyword>
<dbReference type="InterPro" id="IPR004117">
    <property type="entry name" value="7tm6_olfct_rcpt"/>
</dbReference>
<feature type="transmembrane region" description="Helical" evidence="10">
    <location>
        <begin position="312"/>
        <end position="331"/>
    </location>
</feature>
<evidence type="ECO:0000256" key="6">
    <source>
        <dbReference type="ARBA" id="ARBA00022989"/>
    </source>
</evidence>
<keyword evidence="3 10" id="KW-0716">Sensory transduction</keyword>
<dbReference type="GO" id="GO:0004984">
    <property type="term" value="F:olfactory receptor activity"/>
    <property type="evidence" value="ECO:0007669"/>
    <property type="project" value="InterPro"/>
</dbReference>
<evidence type="ECO:0000256" key="7">
    <source>
        <dbReference type="ARBA" id="ARBA00023136"/>
    </source>
</evidence>
<evidence type="ECO:0000256" key="1">
    <source>
        <dbReference type="ARBA" id="ARBA00004651"/>
    </source>
</evidence>
<reference evidence="11" key="2">
    <citation type="submission" date="2018-01" db="EMBL/GenBank/DDBJ databases">
        <authorList>
            <person name="Gaut B.S."/>
            <person name="Morton B.R."/>
            <person name="Clegg M.T."/>
            <person name="Duvall M.R."/>
        </authorList>
    </citation>
    <scope>NUCLEOTIDE SEQUENCE</scope>
</reference>
<evidence type="ECO:0000313" key="11">
    <source>
        <dbReference type="EMBL" id="AXU25092.1"/>
    </source>
</evidence>
<keyword evidence="8 10" id="KW-0675">Receptor</keyword>
<comment type="similarity">
    <text evidence="10">Belongs to the insect chemoreceptor superfamily. Heteromeric odorant receptor channel (TC 1.A.69) family.</text>
</comment>
<proteinExistence type="evidence at transcript level"/>
<feature type="transmembrane region" description="Helical" evidence="10">
    <location>
        <begin position="78"/>
        <end position="98"/>
    </location>
</feature>
<protein>
    <recommendedName>
        <fullName evidence="10">Odorant receptor</fullName>
    </recommendedName>
</protein>
<keyword evidence="5 10" id="KW-0552">Olfaction</keyword>
<evidence type="ECO:0000256" key="3">
    <source>
        <dbReference type="ARBA" id="ARBA00022606"/>
    </source>
</evidence>
<dbReference type="GO" id="GO:0005886">
    <property type="term" value="C:plasma membrane"/>
    <property type="evidence" value="ECO:0007669"/>
    <property type="project" value="UniProtKB-SubCell"/>
</dbReference>
<dbReference type="PANTHER" id="PTHR21137">
    <property type="entry name" value="ODORANT RECEPTOR"/>
    <property type="match status" value="1"/>
</dbReference>
<feature type="transmembrane region" description="Helical" evidence="10">
    <location>
        <begin position="177"/>
        <end position="196"/>
    </location>
</feature>
<dbReference type="GO" id="GO:0005549">
    <property type="term" value="F:odorant binding"/>
    <property type="evidence" value="ECO:0007669"/>
    <property type="project" value="InterPro"/>
</dbReference>